<evidence type="ECO:0000313" key="7">
    <source>
        <dbReference type="Proteomes" id="UP000003688"/>
    </source>
</evidence>
<dbReference type="OrthoDB" id="9772736at2"/>
<feature type="compositionally biased region" description="Polar residues" evidence="4">
    <location>
        <begin position="338"/>
        <end position="348"/>
    </location>
</feature>
<dbReference type="Pfam" id="PF00724">
    <property type="entry name" value="Oxidored_FMN"/>
    <property type="match status" value="1"/>
</dbReference>
<reference evidence="6 7" key="1">
    <citation type="journal article" date="2011" name="J. Bacteriol.">
        <title>Genome sequence of 'Pedosphaera parvula' Ellin514, an aerobic Verrucomicrobial isolate from pasture soil.</title>
        <authorList>
            <person name="Kant R."/>
            <person name="van Passel M.W."/>
            <person name="Sangwan P."/>
            <person name="Palva A."/>
            <person name="Lucas S."/>
            <person name="Copeland A."/>
            <person name="Lapidus A."/>
            <person name="Glavina Del Rio T."/>
            <person name="Dalin E."/>
            <person name="Tice H."/>
            <person name="Bruce D."/>
            <person name="Goodwin L."/>
            <person name="Pitluck S."/>
            <person name="Chertkov O."/>
            <person name="Larimer F.W."/>
            <person name="Land M.L."/>
            <person name="Hauser L."/>
            <person name="Brettin T.S."/>
            <person name="Detter J.C."/>
            <person name="Han S."/>
            <person name="de Vos W.M."/>
            <person name="Janssen P.H."/>
            <person name="Smidt H."/>
        </authorList>
    </citation>
    <scope>NUCLEOTIDE SEQUENCE [LARGE SCALE GENOMIC DNA]</scope>
    <source>
        <strain evidence="6 7">Ellin514</strain>
    </source>
</reference>
<evidence type="ECO:0000256" key="4">
    <source>
        <dbReference type="SAM" id="MobiDB-lite"/>
    </source>
</evidence>
<comment type="caution">
    <text evidence="6">The sequence shown here is derived from an EMBL/GenBank/DDBJ whole genome shotgun (WGS) entry which is preliminary data.</text>
</comment>
<dbReference type="FunFam" id="3.20.20.70:FF:000059">
    <property type="entry name" value="N-ethylmaleimide reductase, FMN-linked"/>
    <property type="match status" value="1"/>
</dbReference>
<dbReference type="Gene3D" id="3.20.20.70">
    <property type="entry name" value="Aldolase class I"/>
    <property type="match status" value="1"/>
</dbReference>
<dbReference type="InterPro" id="IPR001155">
    <property type="entry name" value="OxRdtase_FMN_N"/>
</dbReference>
<organism evidence="6 7">
    <name type="scientific">Pedosphaera parvula (strain Ellin514)</name>
    <dbReference type="NCBI Taxonomy" id="320771"/>
    <lineage>
        <taxon>Bacteria</taxon>
        <taxon>Pseudomonadati</taxon>
        <taxon>Verrucomicrobiota</taxon>
        <taxon>Pedosphaerae</taxon>
        <taxon>Pedosphaerales</taxon>
        <taxon>Pedosphaeraceae</taxon>
        <taxon>Pedosphaera</taxon>
    </lineage>
</organism>
<keyword evidence="7" id="KW-1185">Reference proteome</keyword>
<feature type="region of interest" description="Disordered" evidence="4">
    <location>
        <begin position="338"/>
        <end position="362"/>
    </location>
</feature>
<dbReference type="InterPro" id="IPR045247">
    <property type="entry name" value="Oye-like"/>
</dbReference>
<dbReference type="PANTHER" id="PTHR22893:SF98">
    <property type="entry name" value="OXIDOREDUCTASE"/>
    <property type="match status" value="1"/>
</dbReference>
<feature type="domain" description="NADH:flavin oxidoreductase/NADH oxidase N-terminal" evidence="5">
    <location>
        <begin position="7"/>
        <end position="338"/>
    </location>
</feature>
<sequence length="362" mass="39036">MKDTPPLFSPVQLGSLQLPNRIFMAPLTRCRAAAGNVPNELNAQYYQQRASAGLIISEATSVTPRGFGYPNTPGIFTDAQIKGWARVTEAVHSAGGRIFLQLWHVGRISHPSFQPNGALPEAPSAIKPKGKVFTGTAMEDFVTPRALELSEIPGIIAEYVHGAKSAKLAGFDGVEIHNANGYLLDQFLRDGTNHRTDEYGGSVQNRARLTLEVTEAVVSVWGADRVGIRFSPGGVFNDMHDSNPLVTFGHVLKELTPLKLAYAHITQVTAQDIAHGATGGVGPRELRPFYPGNIVTAGGFTHETGNQALAEGWADAIAYGVPFLSNPDLPERFRRQASLNQPDNTTFYASGPKGYTDYPTLA</sequence>
<evidence type="ECO:0000256" key="1">
    <source>
        <dbReference type="ARBA" id="ARBA00001917"/>
    </source>
</evidence>
<dbReference type="EMBL" id="ABOX02000025">
    <property type="protein sequence ID" value="EEF59689.1"/>
    <property type="molecule type" value="Genomic_DNA"/>
</dbReference>
<dbReference type="InterPro" id="IPR013785">
    <property type="entry name" value="Aldolase_TIM"/>
</dbReference>
<dbReference type="AlphaFoldDB" id="B9XKL9"/>
<gene>
    <name evidence="6" type="ORF">Cflav_PD2678</name>
</gene>
<accession>B9XKL9</accession>
<dbReference type="CDD" id="cd02933">
    <property type="entry name" value="OYE_like_FMN"/>
    <property type="match status" value="1"/>
</dbReference>
<dbReference type="RefSeq" id="WP_007416362.1">
    <property type="nucleotide sequence ID" value="NZ_ABOX02000025.1"/>
</dbReference>
<evidence type="ECO:0000313" key="6">
    <source>
        <dbReference type="EMBL" id="EEF59689.1"/>
    </source>
</evidence>
<dbReference type="SUPFAM" id="SSF51395">
    <property type="entry name" value="FMN-linked oxidoreductases"/>
    <property type="match status" value="1"/>
</dbReference>
<evidence type="ECO:0000256" key="2">
    <source>
        <dbReference type="ARBA" id="ARBA00005979"/>
    </source>
</evidence>
<comment type="similarity">
    <text evidence="2">Belongs to the NADH:flavin oxidoreductase/NADH oxidase family.</text>
</comment>
<dbReference type="PANTHER" id="PTHR22893">
    <property type="entry name" value="NADH OXIDOREDUCTASE-RELATED"/>
    <property type="match status" value="1"/>
</dbReference>
<name>B9XKL9_PEDPL</name>
<evidence type="ECO:0000259" key="5">
    <source>
        <dbReference type="Pfam" id="PF00724"/>
    </source>
</evidence>
<keyword evidence="3" id="KW-0560">Oxidoreductase</keyword>
<comment type="cofactor">
    <cofactor evidence="1">
        <name>FMN</name>
        <dbReference type="ChEBI" id="CHEBI:58210"/>
    </cofactor>
</comment>
<proteinExistence type="inferred from homology"/>
<protein>
    <submittedName>
        <fullName evidence="6">NADH:flavin oxidoreductase/NADH oxidase</fullName>
    </submittedName>
</protein>
<dbReference type="GO" id="GO:0005829">
    <property type="term" value="C:cytosol"/>
    <property type="evidence" value="ECO:0007669"/>
    <property type="project" value="UniProtKB-ARBA"/>
</dbReference>
<dbReference type="GO" id="GO:0010181">
    <property type="term" value="F:FMN binding"/>
    <property type="evidence" value="ECO:0007669"/>
    <property type="project" value="InterPro"/>
</dbReference>
<evidence type="ECO:0000256" key="3">
    <source>
        <dbReference type="ARBA" id="ARBA00023002"/>
    </source>
</evidence>
<dbReference type="STRING" id="320771.Cflav_PD2678"/>
<dbReference type="Proteomes" id="UP000003688">
    <property type="component" value="Unassembled WGS sequence"/>
</dbReference>
<dbReference type="GO" id="GO:0016628">
    <property type="term" value="F:oxidoreductase activity, acting on the CH-CH group of donors, NAD or NADP as acceptor"/>
    <property type="evidence" value="ECO:0007669"/>
    <property type="project" value="UniProtKB-ARBA"/>
</dbReference>